<dbReference type="RefSeq" id="WP_116706392.1">
    <property type="nucleotide sequence ID" value="NZ_QEKW01000001.1"/>
</dbReference>
<dbReference type="InterPro" id="IPR017146">
    <property type="entry name" value="Lanti_2_LanM"/>
</dbReference>
<dbReference type="PRINTS" id="PR01955">
    <property type="entry name" value="LANCFRANKIA"/>
</dbReference>
<feature type="region of interest" description="Disordered" evidence="2">
    <location>
        <begin position="471"/>
        <end position="499"/>
    </location>
</feature>
<dbReference type="GO" id="GO:0031179">
    <property type="term" value="P:peptide modification"/>
    <property type="evidence" value="ECO:0007669"/>
    <property type="project" value="InterPro"/>
</dbReference>
<dbReference type="NCBIfam" id="TIGR03897">
    <property type="entry name" value="lanti_2_LanM"/>
    <property type="match status" value="1"/>
</dbReference>
<evidence type="ECO:0000256" key="1">
    <source>
        <dbReference type="PIRSR" id="PIRSR607822-1"/>
    </source>
</evidence>
<dbReference type="Proteomes" id="UP000245639">
    <property type="component" value="Unassembled WGS sequence"/>
</dbReference>
<dbReference type="GO" id="GO:0005975">
    <property type="term" value="P:carbohydrate metabolic process"/>
    <property type="evidence" value="ECO:0007669"/>
    <property type="project" value="InterPro"/>
</dbReference>
<dbReference type="Gene3D" id="1.50.10.10">
    <property type="match status" value="1"/>
</dbReference>
<dbReference type="PIRSF" id="PIRSF037228">
    <property type="entry name" value="Lant_mod_RumM"/>
    <property type="match status" value="1"/>
</dbReference>
<evidence type="ECO:0000259" key="3">
    <source>
        <dbReference type="Pfam" id="PF13575"/>
    </source>
</evidence>
<evidence type="ECO:0000313" key="4">
    <source>
        <dbReference type="EMBL" id="PVZ14564.1"/>
    </source>
</evidence>
<dbReference type="AlphaFoldDB" id="A0A2U1FQZ6"/>
<dbReference type="Pfam" id="PF13575">
    <property type="entry name" value="DUF4135"/>
    <property type="match status" value="1"/>
</dbReference>
<dbReference type="Pfam" id="PF05147">
    <property type="entry name" value="LANC_like"/>
    <property type="match status" value="1"/>
</dbReference>
<dbReference type="PRINTS" id="PR01950">
    <property type="entry name" value="LANCSUPER"/>
</dbReference>
<evidence type="ECO:0000313" key="5">
    <source>
        <dbReference type="Proteomes" id="UP000245639"/>
    </source>
</evidence>
<reference evidence="4 5" key="1">
    <citation type="submission" date="2018-04" db="EMBL/GenBank/DDBJ databases">
        <title>Genomic Encyclopedia of Type Strains, Phase IV (KMG-IV): sequencing the most valuable type-strain genomes for metagenomic binning, comparative biology and taxonomic classification.</title>
        <authorList>
            <person name="Goeker M."/>
        </authorList>
    </citation>
    <scope>NUCLEOTIDE SEQUENCE [LARGE SCALE GENOMIC DNA]</scope>
    <source>
        <strain evidence="4 5">DSM 45771</strain>
    </source>
</reference>
<dbReference type="OrthoDB" id="9148343at2"/>
<comment type="caution">
    <text evidence="4">The sequence shown here is derived from an EMBL/GenBank/DDBJ whole genome shotgun (WGS) entry which is preliminary data.</text>
</comment>
<gene>
    <name evidence="4" type="ORF">C8D89_101429</name>
</gene>
<feature type="domain" description="Lantibiotic biosynthesis protein dehydration" evidence="3">
    <location>
        <begin position="226"/>
        <end position="607"/>
    </location>
</feature>
<protein>
    <submittedName>
        <fullName evidence="4">Type 2 lantibiotic biosynthesis protein LanM</fullName>
    </submittedName>
</protein>
<accession>A0A2U1FQZ6</accession>
<dbReference type="CDD" id="cd04792">
    <property type="entry name" value="LanM-like"/>
    <property type="match status" value="1"/>
</dbReference>
<feature type="region of interest" description="Disordered" evidence="2">
    <location>
        <begin position="665"/>
        <end position="689"/>
    </location>
</feature>
<evidence type="ECO:0000256" key="2">
    <source>
        <dbReference type="SAM" id="MobiDB-lite"/>
    </source>
</evidence>
<name>A0A2U1FQZ6_9PSEU</name>
<organism evidence="4 5">
    <name type="scientific">Actinomycetospora cinnamomea</name>
    <dbReference type="NCBI Taxonomy" id="663609"/>
    <lineage>
        <taxon>Bacteria</taxon>
        <taxon>Bacillati</taxon>
        <taxon>Actinomycetota</taxon>
        <taxon>Actinomycetes</taxon>
        <taxon>Pseudonocardiales</taxon>
        <taxon>Pseudonocardiaceae</taxon>
        <taxon>Actinomycetospora</taxon>
    </lineage>
</organism>
<dbReference type="InterPro" id="IPR012341">
    <property type="entry name" value="6hp_glycosidase-like_sf"/>
</dbReference>
<dbReference type="EMBL" id="QEKW01000001">
    <property type="protein sequence ID" value="PVZ14564.1"/>
    <property type="molecule type" value="Genomic_DNA"/>
</dbReference>
<dbReference type="GO" id="GO:0046872">
    <property type="term" value="F:metal ion binding"/>
    <property type="evidence" value="ECO:0007669"/>
    <property type="project" value="UniProtKB-KW"/>
</dbReference>
<dbReference type="InterPro" id="IPR025410">
    <property type="entry name" value="Lant_dehyd"/>
</dbReference>
<keyword evidence="1" id="KW-0862">Zinc</keyword>
<proteinExistence type="predicted"/>
<keyword evidence="5" id="KW-1185">Reference proteome</keyword>
<dbReference type="SMART" id="SM01260">
    <property type="entry name" value="LANC_like"/>
    <property type="match status" value="1"/>
</dbReference>
<sequence>MTLADPLPTATAGRTAAIVARALLLRERAHHVALPTPAEVVDARTHAWAQHVAGRDAGPAGDVVGSAGAVDRPTLVGRLAEQGLSRGDAARCVLDVDPAHVAPATWPDWAVLLDEVLSRPARAAPVPARARAIPFVELLVPFAATLSAALADRPVLAPGAVEDLVVDLLGQLSGWAGRALYEEFALVRGGTPLPFLAGAGAGRARYDRFVASMLDGGFVRLLERLPVLARALAQVTLGARDNALDLACHAETDGPELAALLGRPGAPGRVEAVDLTDGDPHRGGRRVVVVRFSDGLRAVHKPRSVALEAALQDVVRAMAAAGAPATPAVLRILDRGEHGWVEFVEHRPCEGPDASGRYGREAGALLCVAHLLDLVDGHHENVIADGASPVLVDAEALLHHRVPEELPSSTASAVDSAWLAHSRSPARTTLLPTWQLDLDGESAFDIGGFSGDGAARTDGSRLRWRAPNTDAMALVPGPSRGRPTHNLPRRADGTTMTPDPGELLAGFAATYRFLLAHREDLLGPTGPLAALRGAHTRIIVRPTEIYGRVLGLLSRSSRRLADGVDAGLVAEVLARPQLAMFTRPLPGPVLESERRALARLDVPVFSAPVDGTTLCGEDGLEVPGWFPRSSWDLLTERVAAMSEAALGDHLDFLLAALSAGSARVRARDGEEESGSPTPSCAPTADPGELDTLGEATALVETLLRDAVHGADGTITWVAPQLLGRSGRLQLGPLGPGLYDGAAGLAVFLAAHHRVTGDDRSAVAAAGCWATVREQLAHVPAGRRIEGLGAGLGDGVGSLLYAGVLVADLLGEDLPRRDAVALAGDLSEDELADLRAHDLLGGTAGLLTGLLVLHRRREDPHVRRLAEACGRRLLEERRAGAGTGWGWSAPDRRLLTGYSHGAAGVVHALARLHRLSGTEALAGALAEAVERGLAHERALFDPERANWPDLRDHGEEATAPRPFGVAWCHGAPGIGLGRLALLEIGGPGAADPALLAGEVDAALRTTRRRLSSEGHGAEVLLCCGTAGRAELLLEVGRHRGRADLVAEGRAAMAGAVARSRRHGHRFSRTLPPGSAIPGLFTGAAGFGYQLLRTARPDLVPRLLTFELP</sequence>
<dbReference type="SUPFAM" id="SSF158745">
    <property type="entry name" value="LanC-like"/>
    <property type="match status" value="1"/>
</dbReference>
<feature type="binding site" evidence="1">
    <location>
        <position position="967"/>
    </location>
    <ligand>
        <name>Zn(2+)</name>
        <dbReference type="ChEBI" id="CHEBI:29105"/>
    </ligand>
</feature>
<keyword evidence="1" id="KW-0479">Metal-binding</keyword>
<dbReference type="InterPro" id="IPR007822">
    <property type="entry name" value="LANC-like"/>
</dbReference>